<proteinExistence type="predicted"/>
<dbReference type="Proteomes" id="UP000633219">
    <property type="component" value="Unassembled WGS sequence"/>
</dbReference>
<protein>
    <recommendedName>
        <fullName evidence="3">Sulfotransferase family protein</fullName>
    </recommendedName>
</protein>
<evidence type="ECO:0000313" key="2">
    <source>
        <dbReference type="Proteomes" id="UP000633219"/>
    </source>
</evidence>
<gene>
    <name evidence="1" type="ORF">JJB09_02965</name>
</gene>
<organism evidence="1 2">
    <name type="scientific">Rhizobium setariae</name>
    <dbReference type="NCBI Taxonomy" id="2801340"/>
    <lineage>
        <taxon>Bacteria</taxon>
        <taxon>Pseudomonadati</taxon>
        <taxon>Pseudomonadota</taxon>
        <taxon>Alphaproteobacteria</taxon>
        <taxon>Hyphomicrobiales</taxon>
        <taxon>Rhizobiaceae</taxon>
        <taxon>Rhizobium/Agrobacterium group</taxon>
        <taxon>Rhizobium</taxon>
    </lineage>
</organism>
<dbReference type="RefSeq" id="WP_201652894.1">
    <property type="nucleotide sequence ID" value="NZ_JAEQNC010000002.1"/>
</dbReference>
<dbReference type="AlphaFoldDB" id="A0A936YIN1"/>
<dbReference type="EMBL" id="JAEQNC010000002">
    <property type="protein sequence ID" value="MBL0370979.1"/>
    <property type="molecule type" value="Genomic_DNA"/>
</dbReference>
<name>A0A936YIN1_9HYPH</name>
<evidence type="ECO:0008006" key="3">
    <source>
        <dbReference type="Google" id="ProtNLM"/>
    </source>
</evidence>
<accession>A0A936YIN1</accession>
<evidence type="ECO:0000313" key="1">
    <source>
        <dbReference type="EMBL" id="MBL0370979.1"/>
    </source>
</evidence>
<comment type="caution">
    <text evidence="1">The sequence shown here is derived from an EMBL/GenBank/DDBJ whole genome shotgun (WGS) entry which is preliminary data.</text>
</comment>
<keyword evidence="2" id="KW-1185">Reference proteome</keyword>
<sequence length="284" mass="32231">MPRTVLHIGAHKTATTYMQKKLAVNVDALAARGIRYDPLDSFRKNVSCYLQDKDRANAKFIAELKSDIKTQDVLISEENIPGMPSDLVKSGVYYAGAKGRMRKFAKLLDIDTPEIFVGLREYSSLIVSMYSEYLRHREFFHFSEYHALYKKSKFTWMGLISDVVEVFPNARICVWDFSKFRTIEPEVFKAMLGQDASFLVAPEGPVRESFSEKALQVFETLSEILTHHELKGLIGPISRALPKGDTYKAFSPLPADVIAEMKVAYERDLRAIAARFPQIEFIGG</sequence>
<reference evidence="1" key="1">
    <citation type="submission" date="2021-01" db="EMBL/GenBank/DDBJ databases">
        <title>Rhizobium sp. strain KVB221 16S ribosomal RNA gene Genome sequencing and assembly.</title>
        <authorList>
            <person name="Kang M."/>
        </authorList>
    </citation>
    <scope>NUCLEOTIDE SEQUENCE</scope>
    <source>
        <strain evidence="1">KVB221</strain>
    </source>
</reference>